<feature type="binding site" evidence="8">
    <location>
        <begin position="437"/>
        <end position="440"/>
    </location>
    <ligand>
        <name>NADP(+)</name>
        <dbReference type="ChEBI" id="CHEBI:58349"/>
        <note>ligand shared between two neighboring subunits</note>
    </ligand>
</feature>
<evidence type="ECO:0000256" key="7">
    <source>
        <dbReference type="ARBA" id="ARBA00058902"/>
    </source>
</evidence>
<feature type="binding site" evidence="8">
    <location>
        <position position="304"/>
    </location>
    <ligand>
        <name>K(+)</name>
        <dbReference type="ChEBI" id="CHEBI:29103"/>
    </ligand>
</feature>
<dbReference type="FunFam" id="3.20.20.70:FF:000012">
    <property type="entry name" value="GMP reductase"/>
    <property type="match status" value="1"/>
</dbReference>
<feature type="binding site" description="in other chain" evidence="8">
    <location>
        <begin position="303"/>
        <end position="304"/>
    </location>
    <ligand>
        <name>NADP(+)</name>
        <dbReference type="ChEBI" id="CHEBI:58349"/>
        <note>ligand shared between two neighboring subunits</note>
    </ligand>
</feature>
<dbReference type="PANTHER" id="PTHR43170">
    <property type="entry name" value="GMP REDUCTASE"/>
    <property type="match status" value="1"/>
</dbReference>
<feature type="binding site" evidence="8">
    <location>
        <begin position="342"/>
        <end position="344"/>
    </location>
    <ligand>
        <name>GMP</name>
        <dbReference type="ChEBI" id="CHEBI:58115"/>
    </ligand>
</feature>
<feature type="binding site" evidence="8">
    <location>
        <begin position="149"/>
        <end position="150"/>
    </location>
    <ligand>
        <name>NADP(+)</name>
        <dbReference type="ChEBI" id="CHEBI:58349"/>
        <note>ligand shared between two neighboring subunits</note>
    </ligand>
</feature>
<dbReference type="SMART" id="SM01240">
    <property type="entry name" value="IMPDH"/>
    <property type="match status" value="1"/>
</dbReference>
<feature type="binding site" description="in other chain" evidence="8">
    <location>
        <begin position="408"/>
        <end position="409"/>
    </location>
    <ligand>
        <name>NADP(+)</name>
        <dbReference type="ChEBI" id="CHEBI:58349"/>
        <note>ligand shared between two neighboring subunits</note>
    </ligand>
</feature>
<reference evidence="11" key="1">
    <citation type="submission" date="2021-01" db="EMBL/GenBank/DDBJ databases">
        <authorList>
            <person name="Zahm M."/>
            <person name="Roques C."/>
            <person name="Cabau C."/>
            <person name="Klopp C."/>
            <person name="Donnadieu C."/>
            <person name="Jouanno E."/>
            <person name="Lampietro C."/>
            <person name="Louis A."/>
            <person name="Herpin A."/>
            <person name="Echchiki A."/>
            <person name="Berthelot C."/>
            <person name="Parey E."/>
            <person name="Roest-Crollius H."/>
            <person name="Braasch I."/>
            <person name="Postlethwait J."/>
            <person name="Bobe J."/>
            <person name="Montfort J."/>
            <person name="Bouchez O."/>
            <person name="Begum T."/>
            <person name="Mejri S."/>
            <person name="Adams A."/>
            <person name="Chen W.-J."/>
            <person name="Guiguen Y."/>
        </authorList>
    </citation>
    <scope>NUCLEOTIDE SEQUENCE</scope>
    <source>
        <tissue evidence="11">Blood</tissue>
    </source>
</reference>
<evidence type="ECO:0000256" key="9">
    <source>
        <dbReference type="RuleBase" id="RU003929"/>
    </source>
</evidence>
<keyword evidence="1 8" id="KW-0659">Purine metabolism</keyword>
<dbReference type="AlphaFoldDB" id="A0A8T3CMW1"/>
<feature type="active site" description="Proton donor/acceptor" evidence="8">
    <location>
        <position position="311"/>
    </location>
</feature>
<evidence type="ECO:0000256" key="2">
    <source>
        <dbReference type="ARBA" id="ARBA00022723"/>
    </source>
</evidence>
<evidence type="ECO:0000256" key="8">
    <source>
        <dbReference type="HAMAP-Rule" id="MF_03195"/>
    </source>
</evidence>
<dbReference type="GO" id="GO:1902560">
    <property type="term" value="C:GMP reductase complex"/>
    <property type="evidence" value="ECO:0007669"/>
    <property type="project" value="InterPro"/>
</dbReference>
<dbReference type="NCBIfam" id="TIGR01305">
    <property type="entry name" value="GMP_reduct_1"/>
    <property type="match status" value="1"/>
</dbReference>
<dbReference type="Proteomes" id="UP000829720">
    <property type="component" value="Unassembled WGS sequence"/>
</dbReference>
<evidence type="ECO:0000256" key="4">
    <source>
        <dbReference type="ARBA" id="ARBA00022958"/>
    </source>
</evidence>
<feature type="binding site" description="in other chain" evidence="8">
    <location>
        <position position="201"/>
    </location>
    <ligand>
        <name>NADP(+)</name>
        <dbReference type="ChEBI" id="CHEBI:58349"/>
        <note>ligand shared between two neighboring subunits</note>
    </ligand>
</feature>
<dbReference type="Pfam" id="PF00478">
    <property type="entry name" value="IMPDH"/>
    <property type="match status" value="1"/>
</dbReference>
<comment type="subunit">
    <text evidence="8">Homotetramer.</text>
</comment>
<comment type="function">
    <text evidence="7">Catalyzes the irreversible NADPH-dependent deamination of GMP to IMP. It functions in the conversion of nucleobase, nucleoside and nucleotide derivatives of G to A nucleotides, and in maintaining the intracellular balance of A and G nucleotides. Plays a role in modulating cellular differentiation.</text>
</comment>
<organism evidence="11 12">
    <name type="scientific">Albula goreensis</name>
    <dbReference type="NCBI Taxonomy" id="1534307"/>
    <lineage>
        <taxon>Eukaryota</taxon>
        <taxon>Metazoa</taxon>
        <taxon>Chordata</taxon>
        <taxon>Craniata</taxon>
        <taxon>Vertebrata</taxon>
        <taxon>Euteleostomi</taxon>
        <taxon>Actinopterygii</taxon>
        <taxon>Neopterygii</taxon>
        <taxon>Teleostei</taxon>
        <taxon>Albuliformes</taxon>
        <taxon>Albulidae</taxon>
        <taxon>Albula</taxon>
    </lineage>
</organism>
<proteinExistence type="inferred from homology"/>
<evidence type="ECO:0000259" key="10">
    <source>
        <dbReference type="Pfam" id="PF00478"/>
    </source>
</evidence>
<dbReference type="HAMAP" id="MF_00596">
    <property type="entry name" value="GMP_reduct_type1"/>
    <property type="match status" value="1"/>
</dbReference>
<keyword evidence="5 8" id="KW-0560">Oxidoreductase</keyword>
<keyword evidence="2 8" id="KW-0479">Metal-binding</keyword>
<protein>
    <recommendedName>
        <fullName evidence="8">GMP reductase</fullName>
        <shortName evidence="8">GMPR</shortName>
        <ecNumber evidence="8">1.7.1.7</ecNumber>
    </recommendedName>
    <alternativeName>
        <fullName evidence="8">Guanosine 5'-monophosphate oxidoreductase</fullName>
        <shortName evidence="8">Guanosine monophosphate reductase</shortName>
    </alternativeName>
</protein>
<dbReference type="GO" id="GO:0006163">
    <property type="term" value="P:purine nucleotide metabolic process"/>
    <property type="evidence" value="ECO:0007669"/>
    <property type="project" value="UniProtKB-UniRule"/>
</dbReference>
<dbReference type="InterPro" id="IPR050139">
    <property type="entry name" value="GMP_reductase"/>
</dbReference>
<feature type="binding site" evidence="8">
    <location>
        <position position="306"/>
    </location>
    <ligand>
        <name>K(+)</name>
        <dbReference type="ChEBI" id="CHEBI:29103"/>
    </ligand>
</feature>
<comment type="caution">
    <text evidence="11">The sequence shown here is derived from an EMBL/GenBank/DDBJ whole genome shotgun (WGS) entry which is preliminary data.</text>
</comment>
<dbReference type="Gene3D" id="3.20.20.70">
    <property type="entry name" value="Aldolase class I"/>
    <property type="match status" value="1"/>
</dbReference>
<keyword evidence="3 8" id="KW-0521">NADP</keyword>
<evidence type="ECO:0000313" key="12">
    <source>
        <dbReference type="Proteomes" id="UP000829720"/>
    </source>
</evidence>
<keyword evidence="4 8" id="KW-0630">Potassium</keyword>
<dbReference type="CDD" id="cd00381">
    <property type="entry name" value="IMPDH"/>
    <property type="match status" value="1"/>
</dbReference>
<feature type="binding site" evidence="8">
    <location>
        <begin position="391"/>
        <end position="393"/>
    </location>
    <ligand>
        <name>GMP</name>
        <dbReference type="ChEBI" id="CHEBI:58115"/>
    </ligand>
</feature>
<feature type="domain" description="IMP dehydrogenase/GMP reductase" evidence="10">
    <location>
        <begin position="133"/>
        <end position="463"/>
    </location>
</feature>
<dbReference type="PANTHER" id="PTHR43170:SF3">
    <property type="entry name" value="GMP REDUCTASE 1"/>
    <property type="match status" value="1"/>
</dbReference>
<feature type="binding site" evidence="8">
    <location>
        <begin position="409"/>
        <end position="413"/>
    </location>
    <ligand>
        <name>GMP</name>
        <dbReference type="ChEBI" id="CHEBI:58115"/>
    </ligand>
</feature>
<name>A0A8T3CMW1_9TELE</name>
<dbReference type="InterPro" id="IPR001093">
    <property type="entry name" value="IMP_DH_GMPRt"/>
</dbReference>
<dbReference type="InterPro" id="IPR005993">
    <property type="entry name" value="GMPR"/>
</dbReference>
<dbReference type="InterPro" id="IPR013785">
    <property type="entry name" value="Aldolase_TIM"/>
</dbReference>
<dbReference type="EC" id="1.7.1.7" evidence="8"/>
<feature type="binding site" evidence="8">
    <location>
        <begin position="365"/>
        <end position="366"/>
    </location>
    <ligand>
        <name>GMP</name>
        <dbReference type="ChEBI" id="CHEBI:58115"/>
    </ligand>
</feature>
<feature type="binding site" evidence="8">
    <location>
        <position position="312"/>
    </location>
    <ligand>
        <name>K(+)</name>
        <dbReference type="ChEBI" id="CHEBI:29103"/>
    </ligand>
</feature>
<evidence type="ECO:0000256" key="5">
    <source>
        <dbReference type="ARBA" id="ARBA00023002"/>
    </source>
</evidence>
<dbReference type="SUPFAM" id="SSF51412">
    <property type="entry name" value="Inosine monophosphate dehydrogenase (IMPDH)"/>
    <property type="match status" value="1"/>
</dbReference>
<dbReference type="GO" id="GO:0046872">
    <property type="term" value="F:metal ion binding"/>
    <property type="evidence" value="ECO:0007669"/>
    <property type="project" value="UniProtKB-KW"/>
</dbReference>
<dbReference type="PROSITE" id="PS00487">
    <property type="entry name" value="IMP_DH_GMP_RED"/>
    <property type="match status" value="1"/>
</dbReference>
<dbReference type="OrthoDB" id="418595at2759"/>
<dbReference type="GO" id="GO:0003920">
    <property type="term" value="F:GMP reductase activity"/>
    <property type="evidence" value="ECO:0007669"/>
    <property type="project" value="UniProtKB-UniRule"/>
</dbReference>
<keyword evidence="12" id="KW-1185">Reference proteome</keyword>
<evidence type="ECO:0000256" key="1">
    <source>
        <dbReference type="ARBA" id="ARBA00022631"/>
    </source>
</evidence>
<evidence type="ECO:0000313" key="11">
    <source>
        <dbReference type="EMBL" id="KAI1885746.1"/>
    </source>
</evidence>
<feature type="binding site" description="in other chain" evidence="8">
    <location>
        <begin position="252"/>
        <end position="254"/>
    </location>
    <ligand>
        <name>NADP(+)</name>
        <dbReference type="ChEBI" id="CHEBI:58349"/>
        <note>ligand shared between two neighboring subunits</note>
    </ligand>
</feature>
<comment type="catalytic activity">
    <reaction evidence="6 8 9">
        <text>IMP + NH4(+) + NADP(+) = GMP + NADPH + 2 H(+)</text>
        <dbReference type="Rhea" id="RHEA:17185"/>
        <dbReference type="ChEBI" id="CHEBI:15378"/>
        <dbReference type="ChEBI" id="CHEBI:28938"/>
        <dbReference type="ChEBI" id="CHEBI:57783"/>
        <dbReference type="ChEBI" id="CHEBI:58053"/>
        <dbReference type="ChEBI" id="CHEBI:58115"/>
        <dbReference type="ChEBI" id="CHEBI:58349"/>
        <dbReference type="EC" id="1.7.1.7"/>
    </reaction>
</comment>
<evidence type="ECO:0000256" key="6">
    <source>
        <dbReference type="ARBA" id="ARBA00048616"/>
    </source>
</evidence>
<comment type="similarity">
    <text evidence="8">Belongs to the IMPDH/GMPR family. GuaC type 1 subfamily.</text>
</comment>
<dbReference type="EMBL" id="JAERUA010000020">
    <property type="protein sequence ID" value="KAI1885746.1"/>
    <property type="molecule type" value="Genomic_DNA"/>
</dbReference>
<feature type="active site" description="Thioimidate intermediate" evidence="8">
    <location>
        <position position="309"/>
    </location>
</feature>
<feature type="binding site" evidence="8">
    <location>
        <position position="309"/>
    </location>
    <ligand>
        <name>K(+)</name>
        <dbReference type="ChEBI" id="CHEBI:29103"/>
    </ligand>
</feature>
<dbReference type="GO" id="GO:0006144">
    <property type="term" value="P:purine nucleobase metabolic process"/>
    <property type="evidence" value="ECO:0007669"/>
    <property type="project" value="UniProtKB-KW"/>
</dbReference>
<dbReference type="InterPro" id="IPR015875">
    <property type="entry name" value="IMP_DH/GMP_Rdtase_CS"/>
</dbReference>
<feature type="binding site" description="in other chain" evidence="8">
    <location>
        <position position="392"/>
    </location>
    <ligand>
        <name>NADP(+)</name>
        <dbReference type="ChEBI" id="CHEBI:58349"/>
        <note>ligand shared between two neighboring subunits</note>
    </ligand>
</feature>
<sequence length="468" mass="50865">MSAALVRVLISAGSFQCSSSSVRLQLQLCCSVLELWNHLTLWSHHRAAAGPPHCCCPTPLLTNRDRQSWTHPGKTGWGLNLGCRPTPAHSKSIHLPLSLSLGSVAALIVARLRRTARCLRHAIMPRVDADLKLDFKDVLFRPKRSSLQSRAEVELQRTFTFRNSRQTYRGVPIIAANMDTTGTFEIAQALSKHTLFTAIHKHYSVEDWKTFAAKSPECLENVAVSSGSSKADLERLCSVLESVPELRYICLDVANGYSEMFVDFVKTVRGRFPDHTIMAGNVVTGEMVEELILSGADIVKVGIGPGSVCTTRIKTGVGYPQLSAVMECADSAHGLKGHIISDGGCSCPGDVAKAFGAGADFVMLGGMLAGHEQCAGDVIERNGTKVKLFYGMSSDTAMKKYVGGVAEYRASEGRTVEVPYKGDVEDTILDILGGLRSTCTYVGAKELKELSRRTTFIRVTQQSSNMFT</sequence>
<accession>A0A8T3CMW1</accession>
<gene>
    <name evidence="8" type="primary">GMPR</name>
    <name evidence="11" type="ORF">AGOR_G00206980</name>
</gene>
<evidence type="ECO:0000256" key="3">
    <source>
        <dbReference type="ARBA" id="ARBA00022857"/>
    </source>
</evidence>
<dbReference type="NCBIfam" id="NF003470">
    <property type="entry name" value="PRK05096.1"/>
    <property type="match status" value="1"/>
</dbReference>